<dbReference type="InterPro" id="IPR052337">
    <property type="entry name" value="SAT4-like"/>
</dbReference>
<dbReference type="EMBL" id="KZ613475">
    <property type="protein sequence ID" value="PMD23268.1"/>
    <property type="molecule type" value="Genomic_DNA"/>
</dbReference>
<evidence type="ECO:0000256" key="1">
    <source>
        <dbReference type="ARBA" id="ARBA00004141"/>
    </source>
</evidence>
<dbReference type="InterPro" id="IPR049326">
    <property type="entry name" value="Rhodopsin_dom_fungi"/>
</dbReference>
<evidence type="ECO:0000259" key="8">
    <source>
        <dbReference type="Pfam" id="PF20684"/>
    </source>
</evidence>
<dbReference type="PANTHER" id="PTHR33048:SF129">
    <property type="entry name" value="INTEGRAL MEMBRANE PROTEIN-RELATED"/>
    <property type="match status" value="1"/>
</dbReference>
<evidence type="ECO:0000256" key="6">
    <source>
        <dbReference type="SAM" id="MobiDB-lite"/>
    </source>
</evidence>
<keyword evidence="2 7" id="KW-0812">Transmembrane</keyword>
<feature type="transmembrane region" description="Helical" evidence="7">
    <location>
        <begin position="204"/>
        <end position="225"/>
    </location>
</feature>
<feature type="domain" description="Rhodopsin" evidence="8">
    <location>
        <begin position="62"/>
        <end position="301"/>
    </location>
</feature>
<feature type="transmembrane region" description="Helical" evidence="7">
    <location>
        <begin position="275"/>
        <end position="297"/>
    </location>
</feature>
<reference evidence="9 10" key="1">
    <citation type="submission" date="2016-05" db="EMBL/GenBank/DDBJ databases">
        <title>A degradative enzymes factory behind the ericoid mycorrhizal symbiosis.</title>
        <authorList>
            <consortium name="DOE Joint Genome Institute"/>
            <person name="Martino E."/>
            <person name="Morin E."/>
            <person name="Grelet G."/>
            <person name="Kuo A."/>
            <person name="Kohler A."/>
            <person name="Daghino S."/>
            <person name="Barry K."/>
            <person name="Choi C."/>
            <person name="Cichocki N."/>
            <person name="Clum A."/>
            <person name="Copeland A."/>
            <person name="Hainaut M."/>
            <person name="Haridas S."/>
            <person name="Labutti K."/>
            <person name="Lindquist E."/>
            <person name="Lipzen A."/>
            <person name="Khouja H.-R."/>
            <person name="Murat C."/>
            <person name="Ohm R."/>
            <person name="Olson A."/>
            <person name="Spatafora J."/>
            <person name="Veneault-Fourrey C."/>
            <person name="Henrissat B."/>
            <person name="Grigoriev I."/>
            <person name="Martin F."/>
            <person name="Perotto S."/>
        </authorList>
    </citation>
    <scope>NUCLEOTIDE SEQUENCE [LARGE SCALE GENOMIC DNA]</scope>
    <source>
        <strain evidence="9 10">UAMH 7357</strain>
    </source>
</reference>
<evidence type="ECO:0000256" key="2">
    <source>
        <dbReference type="ARBA" id="ARBA00022692"/>
    </source>
</evidence>
<feature type="transmembrane region" description="Helical" evidence="7">
    <location>
        <begin position="237"/>
        <end position="260"/>
    </location>
</feature>
<feature type="transmembrane region" description="Helical" evidence="7">
    <location>
        <begin position="125"/>
        <end position="144"/>
    </location>
</feature>
<dbReference type="PANTHER" id="PTHR33048">
    <property type="entry name" value="PTH11-LIKE INTEGRAL MEMBRANE PROTEIN (AFU_ORTHOLOGUE AFUA_5G11245)"/>
    <property type="match status" value="1"/>
</dbReference>
<evidence type="ECO:0000313" key="9">
    <source>
        <dbReference type="EMBL" id="PMD23268.1"/>
    </source>
</evidence>
<feature type="transmembrane region" description="Helical" evidence="7">
    <location>
        <begin position="46"/>
        <end position="68"/>
    </location>
</feature>
<organism evidence="9 10">
    <name type="scientific">Hyaloscypha hepaticicola</name>
    <dbReference type="NCBI Taxonomy" id="2082293"/>
    <lineage>
        <taxon>Eukaryota</taxon>
        <taxon>Fungi</taxon>
        <taxon>Dikarya</taxon>
        <taxon>Ascomycota</taxon>
        <taxon>Pezizomycotina</taxon>
        <taxon>Leotiomycetes</taxon>
        <taxon>Helotiales</taxon>
        <taxon>Hyaloscyphaceae</taxon>
        <taxon>Hyaloscypha</taxon>
    </lineage>
</organism>
<dbReference type="Proteomes" id="UP000235672">
    <property type="component" value="Unassembled WGS sequence"/>
</dbReference>
<sequence length="424" mass="48084">MSVNNTACSPSGTCTVLDGSFTNGTDFVAQYDPNYPVPLWRNRLELAFMCIFNSMTLVVISARLWYRWRKIRRFRGDDRWMMAAGFFLMLYFVSQIGVNLNGSGLHFQNVPTSWRPLHWHYEFGWAGYYITASCIKMSVCYCFLHILPTHFRKLRWGVYGLCTIIISLMLAMCFAWWLGCVPFDSNFVWSINSAYCINYDIFRWLWVGVGMAIDLVLVTIPLQILKRAKLRVHERKLLKMIFSATLIGTITLAAGIYGVWGTRLQEADDAFYHEIAFLIMTDIEIFMYTLGASFPVLSKYLVQRADPGPSGAHPNNSNFSSWARYIPNFFPDANTNLSGTTGDALFELPSSSTFQKRHDSGTSVTTSGGESSKPSRSNSEVMEGEVCFHAEGAGDVERDLEKGRVKTVYKLTIGQEDRGLSEYI</sequence>
<dbReference type="GO" id="GO:0016020">
    <property type="term" value="C:membrane"/>
    <property type="evidence" value="ECO:0007669"/>
    <property type="project" value="UniProtKB-SubCell"/>
</dbReference>
<dbReference type="Pfam" id="PF20684">
    <property type="entry name" value="Fung_rhodopsin"/>
    <property type="match status" value="1"/>
</dbReference>
<name>A0A2J6QAJ3_9HELO</name>
<gene>
    <name evidence="9" type="ORF">NA56DRAFT_701548</name>
</gene>
<proteinExistence type="inferred from homology"/>
<comment type="subcellular location">
    <subcellularLocation>
        <location evidence="1">Membrane</location>
        <topology evidence="1">Multi-pass membrane protein</topology>
    </subcellularLocation>
</comment>
<feature type="compositionally biased region" description="Low complexity" evidence="6">
    <location>
        <begin position="361"/>
        <end position="372"/>
    </location>
</feature>
<keyword evidence="3 7" id="KW-1133">Transmembrane helix</keyword>
<keyword evidence="10" id="KW-1185">Reference proteome</keyword>
<evidence type="ECO:0000256" key="4">
    <source>
        <dbReference type="ARBA" id="ARBA00023136"/>
    </source>
</evidence>
<accession>A0A2J6QAJ3</accession>
<protein>
    <recommendedName>
        <fullName evidence="8">Rhodopsin domain-containing protein</fullName>
    </recommendedName>
</protein>
<feature type="region of interest" description="Disordered" evidence="6">
    <location>
        <begin position="353"/>
        <end position="381"/>
    </location>
</feature>
<comment type="similarity">
    <text evidence="5">Belongs to the SAT4 family.</text>
</comment>
<evidence type="ECO:0000256" key="3">
    <source>
        <dbReference type="ARBA" id="ARBA00022989"/>
    </source>
</evidence>
<dbReference type="OrthoDB" id="3934549at2759"/>
<feature type="transmembrane region" description="Helical" evidence="7">
    <location>
        <begin position="156"/>
        <end position="178"/>
    </location>
</feature>
<evidence type="ECO:0000256" key="5">
    <source>
        <dbReference type="ARBA" id="ARBA00038359"/>
    </source>
</evidence>
<dbReference type="AlphaFoldDB" id="A0A2J6QAJ3"/>
<feature type="transmembrane region" description="Helical" evidence="7">
    <location>
        <begin position="80"/>
        <end position="98"/>
    </location>
</feature>
<keyword evidence="4 7" id="KW-0472">Membrane</keyword>
<evidence type="ECO:0000313" key="10">
    <source>
        <dbReference type="Proteomes" id="UP000235672"/>
    </source>
</evidence>
<evidence type="ECO:0000256" key="7">
    <source>
        <dbReference type="SAM" id="Phobius"/>
    </source>
</evidence>